<evidence type="ECO:0000313" key="2">
    <source>
        <dbReference type="Proteomes" id="UP001583177"/>
    </source>
</evidence>
<protein>
    <recommendedName>
        <fullName evidence="3">Condensation domain-containing protein</fullName>
    </recommendedName>
</protein>
<evidence type="ECO:0008006" key="3">
    <source>
        <dbReference type="Google" id="ProtNLM"/>
    </source>
</evidence>
<dbReference type="PANTHER" id="PTHR28037:SF1">
    <property type="entry name" value="ALCOHOL O-ACETYLTRANSFERASE 1-RELATED"/>
    <property type="match status" value="1"/>
</dbReference>
<sequence>MSIKPTRGGNKDGRHQEAMDWLRRYATGYHKWQQAQHDGVTVFYRPLGVVEKGFDNDGIYHEGRADINLAMSFEIKTTKSKAQLRRHILLAWTNLRLRHTLLCATATGPAEYMDDDAVRKSDRFFAIERPKDFEHAFESAGGPVVFLEDHYSSVDADQLFFHAQNVARAFDAGKSLVKVMVLPLERTGPTTSSLRFLFVIAHQISDGLTNGHWIGDFKQLLNKKTDELQSAISPLISTLHERLPPSQEDLYPPISGSRARQRWFWAITLVLRHVQKPLPPAFQNPLRFPNAPIKAVGPEARTFDRVLDYSKVPPLNAARVAARIGRDGTRRLHSVCRQVGCSIGAGSFVLAGIVMMEIYEKRFPDVPLSERSPFIGSFPINPRPFFNHTAKPDSLMLAFSDGVVLPFLSSDLDLDGRIRLLVRSAQRQLSRYQKRPRNDGAVNMLEYMGPRGAGRVVAMNYLDVIERANIKLPDHMRRNFQYQEVLPKQANPTLATCGVSSVGRSDPGMRPGQFDLSKPLAAEEDVLVADIRSTAQNVRPRDGEFLVGIWGSDDSIDASVSYDSSAIDPAWAGVWKEKMETILEGQTGQARL</sequence>
<dbReference type="InterPro" id="IPR023213">
    <property type="entry name" value="CAT-like_dom_sf"/>
</dbReference>
<name>A0ABR3WS69_9PEZI</name>
<accession>A0ABR3WS69</accession>
<proteinExistence type="predicted"/>
<dbReference type="PANTHER" id="PTHR28037">
    <property type="entry name" value="ALCOHOL O-ACETYLTRANSFERASE 1-RELATED"/>
    <property type="match status" value="1"/>
</dbReference>
<dbReference type="EMBL" id="JAWRVE010000055">
    <property type="protein sequence ID" value="KAL1866521.1"/>
    <property type="molecule type" value="Genomic_DNA"/>
</dbReference>
<dbReference type="Gene3D" id="3.30.559.10">
    <property type="entry name" value="Chloramphenicol acetyltransferase-like domain"/>
    <property type="match status" value="1"/>
</dbReference>
<organism evidence="1 2">
    <name type="scientific">Diaporthe australafricana</name>
    <dbReference type="NCBI Taxonomy" id="127596"/>
    <lineage>
        <taxon>Eukaryota</taxon>
        <taxon>Fungi</taxon>
        <taxon>Dikarya</taxon>
        <taxon>Ascomycota</taxon>
        <taxon>Pezizomycotina</taxon>
        <taxon>Sordariomycetes</taxon>
        <taxon>Sordariomycetidae</taxon>
        <taxon>Diaporthales</taxon>
        <taxon>Diaporthaceae</taxon>
        <taxon>Diaporthe</taxon>
    </lineage>
</organism>
<reference evidence="1 2" key="1">
    <citation type="journal article" date="2024" name="IMA Fungus">
        <title>IMA Genome - F19 : A genome assembly and annotation guide to empower mycologists, including annotated draft genome sequences of Ceratocystis pirilliformis, Diaporthe australafricana, Fusarium ophioides, Paecilomyces lecythidis, and Sporothrix stenoceras.</title>
        <authorList>
            <person name="Aylward J."/>
            <person name="Wilson A.M."/>
            <person name="Visagie C.M."/>
            <person name="Spraker J."/>
            <person name="Barnes I."/>
            <person name="Buitendag C."/>
            <person name="Ceriani C."/>
            <person name="Del Mar Angel L."/>
            <person name="du Plessis D."/>
            <person name="Fuchs T."/>
            <person name="Gasser K."/>
            <person name="Kramer D."/>
            <person name="Li W."/>
            <person name="Munsamy K."/>
            <person name="Piso A."/>
            <person name="Price J.L."/>
            <person name="Sonnekus B."/>
            <person name="Thomas C."/>
            <person name="van der Nest A."/>
            <person name="van Dijk A."/>
            <person name="van Heerden A."/>
            <person name="van Vuuren N."/>
            <person name="Yilmaz N."/>
            <person name="Duong T.A."/>
            <person name="van der Merwe N.A."/>
            <person name="Wingfield M.J."/>
            <person name="Wingfield B.D."/>
        </authorList>
    </citation>
    <scope>NUCLEOTIDE SEQUENCE [LARGE SCALE GENOMIC DNA]</scope>
    <source>
        <strain evidence="1 2">CMW 18300</strain>
    </source>
</reference>
<comment type="caution">
    <text evidence="1">The sequence shown here is derived from an EMBL/GenBank/DDBJ whole genome shotgun (WGS) entry which is preliminary data.</text>
</comment>
<evidence type="ECO:0000313" key="1">
    <source>
        <dbReference type="EMBL" id="KAL1866521.1"/>
    </source>
</evidence>
<dbReference type="InterPro" id="IPR052058">
    <property type="entry name" value="Alcohol_O-acetyltransferase"/>
</dbReference>
<dbReference type="Proteomes" id="UP001583177">
    <property type="component" value="Unassembled WGS sequence"/>
</dbReference>
<keyword evidence="2" id="KW-1185">Reference proteome</keyword>
<gene>
    <name evidence="1" type="ORF">Daus18300_006756</name>
</gene>